<evidence type="ECO:0000313" key="2">
    <source>
        <dbReference type="EMBL" id="QES90496.1"/>
    </source>
</evidence>
<feature type="transmembrane region" description="Helical" evidence="1">
    <location>
        <begin position="123"/>
        <end position="143"/>
    </location>
</feature>
<dbReference type="EMBL" id="CP044016">
    <property type="protein sequence ID" value="QES90496.1"/>
    <property type="molecule type" value="Genomic_DNA"/>
</dbReference>
<feature type="transmembrane region" description="Helical" evidence="1">
    <location>
        <begin position="80"/>
        <end position="103"/>
    </location>
</feature>
<gene>
    <name evidence="2" type="ORF">E0W69_018150</name>
</gene>
<keyword evidence="1" id="KW-0472">Membrane</keyword>
<feature type="transmembrane region" description="Helical" evidence="1">
    <location>
        <begin position="344"/>
        <end position="365"/>
    </location>
</feature>
<proteinExistence type="predicted"/>
<feature type="transmembrane region" description="Helical" evidence="1">
    <location>
        <begin position="51"/>
        <end position="68"/>
    </location>
</feature>
<dbReference type="AlphaFoldDB" id="A0A5P2G3V3"/>
<sequence>MSQPKDRFLSLDVFRGLIVGFMIIVNMPGNPETTVPALTFANWNSFTPADLIYPAYIFCVGIGLFFSLKEWQEMHSKGRVFLIILRRSILMFLIGLLINWFPFFQIDLESGEKIFTPFSQVRIWGFLQRLGVLYFITSCLLLFTNLRVTLALGVLFLVGYWPVLYFGGKFPNPYSIRHNLVLHIDKLMIGTDHLDQSPIVPFEEFGFLSTFPAFANIIAGFLTARIIFKKKITYETLTLILISGFMLMSLAYIWNNVLPVNRKLWTSSFAVESIGLCLSILAIIIYVVDKIHYTKEANFFRVFGRNPLVAYILSMTMTIPLQLIEVEPGLSISNWLYINVFSYASAYIGSFLQAALFMFIIWLICRLLDRKGDYLTL</sequence>
<keyword evidence="3" id="KW-1185">Reference proteome</keyword>
<keyword evidence="1" id="KW-0812">Transmembrane</keyword>
<feature type="transmembrane region" description="Helical" evidence="1">
    <location>
        <begin position="308"/>
        <end position="324"/>
    </location>
</feature>
<feature type="transmembrane region" description="Helical" evidence="1">
    <location>
        <begin position="205"/>
        <end position="224"/>
    </location>
</feature>
<evidence type="ECO:0000256" key="1">
    <source>
        <dbReference type="SAM" id="Phobius"/>
    </source>
</evidence>
<dbReference type="RefSeq" id="WP_131331477.1">
    <property type="nucleotide sequence ID" value="NZ_CP044016.1"/>
</dbReference>
<dbReference type="Proteomes" id="UP000292424">
    <property type="component" value="Chromosome"/>
</dbReference>
<feature type="transmembrane region" description="Helical" evidence="1">
    <location>
        <begin position="266"/>
        <end position="288"/>
    </location>
</feature>
<dbReference type="KEGG" id="arac:E0W69_018150"/>
<feature type="transmembrane region" description="Helical" evidence="1">
    <location>
        <begin position="236"/>
        <end position="254"/>
    </location>
</feature>
<keyword evidence="1" id="KW-1133">Transmembrane helix</keyword>
<dbReference type="PANTHER" id="PTHR31061:SF24">
    <property type="entry name" value="LD22376P"/>
    <property type="match status" value="1"/>
</dbReference>
<dbReference type="OrthoDB" id="9788724at2"/>
<protein>
    <submittedName>
        <fullName evidence="2">DUF5009 domain-containing protein</fullName>
    </submittedName>
</protein>
<name>A0A5P2G3V3_9BACT</name>
<evidence type="ECO:0000313" key="3">
    <source>
        <dbReference type="Proteomes" id="UP000292424"/>
    </source>
</evidence>
<organism evidence="2 3">
    <name type="scientific">Rhizosphaericola mali</name>
    <dbReference type="NCBI Taxonomy" id="2545455"/>
    <lineage>
        <taxon>Bacteria</taxon>
        <taxon>Pseudomonadati</taxon>
        <taxon>Bacteroidota</taxon>
        <taxon>Chitinophagia</taxon>
        <taxon>Chitinophagales</taxon>
        <taxon>Chitinophagaceae</taxon>
        <taxon>Rhizosphaericola</taxon>
    </lineage>
</organism>
<reference evidence="2 3" key="1">
    <citation type="submission" date="2019-09" db="EMBL/GenBank/DDBJ databases">
        <title>Complete genome sequence of Arachidicoccus sp. B3-10 isolated from apple orchard soil.</title>
        <authorList>
            <person name="Kim H.S."/>
            <person name="Han K.-I."/>
            <person name="Suh M.K."/>
            <person name="Lee K.C."/>
            <person name="Eom M.K."/>
            <person name="Kim J.-S."/>
            <person name="Kang S.W."/>
            <person name="Sin Y."/>
            <person name="Lee J.-S."/>
        </authorList>
    </citation>
    <scope>NUCLEOTIDE SEQUENCE [LARGE SCALE GENOMIC DNA]</scope>
    <source>
        <strain evidence="2 3">B3-10</strain>
    </source>
</reference>
<accession>A0A5P2G3V3</accession>
<feature type="transmembrane region" description="Helical" evidence="1">
    <location>
        <begin position="12"/>
        <end position="31"/>
    </location>
</feature>
<feature type="transmembrane region" description="Helical" evidence="1">
    <location>
        <begin position="150"/>
        <end position="168"/>
    </location>
</feature>
<dbReference type="PANTHER" id="PTHR31061">
    <property type="entry name" value="LD22376P"/>
    <property type="match status" value="1"/>
</dbReference>